<dbReference type="PANTHER" id="PTHR43591">
    <property type="entry name" value="METHYLTRANSFERASE"/>
    <property type="match status" value="1"/>
</dbReference>
<dbReference type="InterPro" id="IPR029063">
    <property type="entry name" value="SAM-dependent_MTases_sf"/>
</dbReference>
<protein>
    <recommendedName>
        <fullName evidence="1">Methyltransferase domain-containing protein</fullName>
    </recommendedName>
</protein>
<gene>
    <name evidence="2" type="ORF">AbraCBS73388_003960</name>
</gene>
<evidence type="ECO:0000313" key="3">
    <source>
        <dbReference type="Proteomes" id="UP001143548"/>
    </source>
</evidence>
<dbReference type="Gene3D" id="3.40.50.150">
    <property type="entry name" value="Vaccinia Virus protein VP39"/>
    <property type="match status" value="1"/>
</dbReference>
<feature type="domain" description="Methyltransferase" evidence="1">
    <location>
        <begin position="39"/>
        <end position="163"/>
    </location>
</feature>
<sequence length="286" mass="31519">MPSQTSIIQSIYDERSPNYDTSHHGALAEAYIRTAAPREGESVLDLACGTGLVSLLAEQAVGKSGLVVGIDISLGMLDVARRKAQQTGSNVTFLQHDISDLSDVGLERFLLLPRGEEEEEKEKEEGFDLITCAAALVLLPDPGRAVKNWMRWLKPGGRIVTDVAARDVHVPSRIFKRISGDLGVNLVWDESWVQGEWSLRELLEGAGLVVKTVFLTESFQDRVYKVEDAGDLFEKSVASPMFRNFGGEGIRGEARRLFVERFAEEAGAEGVLVDEAKMYMAVAYKQ</sequence>
<dbReference type="PANTHER" id="PTHR43591:SF99">
    <property type="entry name" value="OS06G0646000 PROTEIN"/>
    <property type="match status" value="1"/>
</dbReference>
<comment type="caution">
    <text evidence="2">The sequence shown here is derived from an EMBL/GenBank/DDBJ whole genome shotgun (WGS) entry which is preliminary data.</text>
</comment>
<dbReference type="AlphaFoldDB" id="A0A9W6DK35"/>
<dbReference type="Pfam" id="PF13847">
    <property type="entry name" value="Methyltransf_31"/>
    <property type="match status" value="1"/>
</dbReference>
<dbReference type="Proteomes" id="UP001143548">
    <property type="component" value="Unassembled WGS sequence"/>
</dbReference>
<name>A0A9W6DK35_9EURO</name>
<dbReference type="SUPFAM" id="SSF53335">
    <property type="entry name" value="S-adenosyl-L-methionine-dependent methyltransferases"/>
    <property type="match status" value="1"/>
</dbReference>
<organism evidence="2 3">
    <name type="scientific">Aspergillus brasiliensis</name>
    <dbReference type="NCBI Taxonomy" id="319629"/>
    <lineage>
        <taxon>Eukaryota</taxon>
        <taxon>Fungi</taxon>
        <taxon>Dikarya</taxon>
        <taxon>Ascomycota</taxon>
        <taxon>Pezizomycotina</taxon>
        <taxon>Eurotiomycetes</taxon>
        <taxon>Eurotiomycetidae</taxon>
        <taxon>Eurotiales</taxon>
        <taxon>Aspergillaceae</taxon>
        <taxon>Aspergillus</taxon>
        <taxon>Aspergillus subgen. Circumdati</taxon>
    </lineage>
</organism>
<dbReference type="InterPro" id="IPR025714">
    <property type="entry name" value="Methyltranfer_dom"/>
</dbReference>
<dbReference type="GO" id="GO:0008168">
    <property type="term" value="F:methyltransferase activity"/>
    <property type="evidence" value="ECO:0007669"/>
    <property type="project" value="TreeGrafter"/>
</dbReference>
<accession>A0A9W6DK35</accession>
<dbReference type="CDD" id="cd02440">
    <property type="entry name" value="AdoMet_MTases"/>
    <property type="match status" value="1"/>
</dbReference>
<proteinExistence type="predicted"/>
<reference evidence="2" key="1">
    <citation type="submission" date="2022-07" db="EMBL/GenBank/DDBJ databases">
        <title>Taxonomy of Aspergillus series Nigri: significant species reduction supported by multi-species coalescent approaches.</title>
        <authorList>
            <person name="Bian C."/>
            <person name="Kusuya Y."/>
            <person name="Sklenar F."/>
            <person name="D'hooge E."/>
            <person name="Yaguchi T."/>
            <person name="Takahashi H."/>
            <person name="Hubka V."/>
        </authorList>
    </citation>
    <scope>NUCLEOTIDE SEQUENCE</scope>
    <source>
        <strain evidence="2">CBS 733.88</strain>
    </source>
</reference>
<evidence type="ECO:0000259" key="1">
    <source>
        <dbReference type="Pfam" id="PF13847"/>
    </source>
</evidence>
<evidence type="ECO:0000313" key="2">
    <source>
        <dbReference type="EMBL" id="GKZ19488.1"/>
    </source>
</evidence>
<dbReference type="EMBL" id="BROQ01000019">
    <property type="protein sequence ID" value="GKZ19488.1"/>
    <property type="molecule type" value="Genomic_DNA"/>
</dbReference>